<dbReference type="GO" id="GO:0003677">
    <property type="term" value="F:DNA binding"/>
    <property type="evidence" value="ECO:0007669"/>
    <property type="project" value="UniProtKB-KW"/>
</dbReference>
<keyword evidence="8" id="KW-0238">DNA-binding</keyword>
<evidence type="ECO:0000313" key="12">
    <source>
        <dbReference type="EMBL" id="AIZ01779.1"/>
    </source>
</evidence>
<keyword evidence="4" id="KW-0808">Transferase</keyword>
<feature type="domain" description="DNA polymerase III beta sliding clamp central" evidence="10">
    <location>
        <begin position="127"/>
        <end position="239"/>
    </location>
</feature>
<dbReference type="InterPro" id="IPR001001">
    <property type="entry name" value="DNA_polIII_beta"/>
</dbReference>
<dbReference type="Pfam" id="PF00712">
    <property type="entry name" value="DNA_pol3_beta"/>
    <property type="match status" value="1"/>
</dbReference>
<dbReference type="GO" id="GO:0009360">
    <property type="term" value="C:DNA polymerase III complex"/>
    <property type="evidence" value="ECO:0007669"/>
    <property type="project" value="InterPro"/>
</dbReference>
<dbReference type="EMBL" id="KM879463">
    <property type="protein sequence ID" value="AIZ01779.1"/>
    <property type="molecule type" value="Genomic_DNA"/>
</dbReference>
<comment type="subcellular location">
    <subcellularLocation>
        <location evidence="1">Cytoplasm</location>
    </subcellularLocation>
</comment>
<evidence type="ECO:0000256" key="8">
    <source>
        <dbReference type="ARBA" id="ARBA00023125"/>
    </source>
</evidence>
<proteinExistence type="inferred from homology"/>
<name>A0A0A7HEW5_9CAUD</name>
<dbReference type="SMART" id="SM00480">
    <property type="entry name" value="POL3Bc"/>
    <property type="match status" value="1"/>
</dbReference>
<evidence type="ECO:0000256" key="3">
    <source>
        <dbReference type="ARBA" id="ARBA00022490"/>
    </source>
</evidence>
<dbReference type="OrthoDB" id="5120at10239"/>
<evidence type="ECO:0000259" key="10">
    <source>
        <dbReference type="Pfam" id="PF02767"/>
    </source>
</evidence>
<evidence type="ECO:0000256" key="5">
    <source>
        <dbReference type="ARBA" id="ARBA00022695"/>
    </source>
</evidence>
<dbReference type="Pfam" id="PF02768">
    <property type="entry name" value="DNA_pol3_beta_3"/>
    <property type="match status" value="1"/>
</dbReference>
<dbReference type="InterPro" id="IPR022635">
    <property type="entry name" value="DNA_polIII_beta_C"/>
</dbReference>
<dbReference type="GeneID" id="23680934"/>
<dbReference type="InterPro" id="IPR022634">
    <property type="entry name" value="DNA_polIII_beta_N"/>
</dbReference>
<feature type="domain" description="DNA polymerase III beta sliding clamp N-terminal" evidence="9">
    <location>
        <begin position="1"/>
        <end position="118"/>
    </location>
</feature>
<evidence type="ECO:0000256" key="1">
    <source>
        <dbReference type="ARBA" id="ARBA00004496"/>
    </source>
</evidence>
<dbReference type="GO" id="GO:0003887">
    <property type="term" value="F:DNA-directed DNA polymerase activity"/>
    <property type="evidence" value="ECO:0007669"/>
    <property type="project" value="UniProtKB-KW"/>
</dbReference>
<evidence type="ECO:0000256" key="2">
    <source>
        <dbReference type="ARBA" id="ARBA00010752"/>
    </source>
</evidence>
<evidence type="ECO:0000256" key="4">
    <source>
        <dbReference type="ARBA" id="ARBA00022679"/>
    </source>
</evidence>
<gene>
    <name evidence="12" type="ORF">ArV1_092</name>
</gene>
<dbReference type="Proteomes" id="UP000031071">
    <property type="component" value="Segment"/>
</dbReference>
<dbReference type="InterPro" id="IPR046938">
    <property type="entry name" value="DNA_clamp_sf"/>
</dbReference>
<keyword evidence="7" id="KW-0239">DNA-directed DNA polymerase</keyword>
<dbReference type="PANTHER" id="PTHR30478:SF0">
    <property type="entry name" value="BETA SLIDING CLAMP"/>
    <property type="match status" value="1"/>
</dbReference>
<evidence type="ECO:0000256" key="7">
    <source>
        <dbReference type="ARBA" id="ARBA00022932"/>
    </source>
</evidence>
<keyword evidence="6" id="KW-0235">DNA replication</keyword>
<sequence>MKLTIDSSALNDAVAFASRAVNPRHAVPTLTGLVLEAAGGVLSVRGFDQTKANAIDVAADIEVDGKALLPGAVLANMLKALPNSKPLDLEVAERATLKVGKAKYTTPVMPMGDYPTLPGLPQRLGFVESDAFARAVGQVAHAAGRNTTPEILNGIKVEVRGDTLALLATDRYRMAYAEMPFQRYADTPYDADFLVLADVLVGAARAGSGNMDVLGSEARIGFVSATRTSTANVMGGDYPPIRNLFPEDHMIANRATVDVDSLLGAVTRAAVVVDGQNPIRLTFHPGEIIVDAGRADSNAGEEAVEAWHDFETVTAAGFNPTYLADALRALTTPQAAFTFHASTTQKPVGLNETGDVLTAKQLLMPMRITSV</sequence>
<accession>A0A0A7HEW5</accession>
<dbReference type="SUPFAM" id="SSF55979">
    <property type="entry name" value="DNA clamp"/>
    <property type="match status" value="3"/>
</dbReference>
<evidence type="ECO:0000256" key="6">
    <source>
        <dbReference type="ARBA" id="ARBA00022705"/>
    </source>
</evidence>
<keyword evidence="13" id="KW-1185">Reference proteome</keyword>
<dbReference type="CDD" id="cd00140">
    <property type="entry name" value="beta_clamp"/>
    <property type="match status" value="1"/>
</dbReference>
<comment type="similarity">
    <text evidence="2">Belongs to the beta sliding clamp family.</text>
</comment>
<evidence type="ECO:0000259" key="11">
    <source>
        <dbReference type="Pfam" id="PF02768"/>
    </source>
</evidence>
<dbReference type="GO" id="GO:0006271">
    <property type="term" value="P:DNA strand elongation involved in DNA replication"/>
    <property type="evidence" value="ECO:0007669"/>
    <property type="project" value="TreeGrafter"/>
</dbReference>
<evidence type="ECO:0000259" key="9">
    <source>
        <dbReference type="Pfam" id="PF00712"/>
    </source>
</evidence>
<reference evidence="12 13" key="1">
    <citation type="submission" date="2014-10" db="EMBL/GenBank/DDBJ databases">
        <title>Genome of vB_ArtM-ArV1 - first myovirus infecting Arthrobacter sp.</title>
        <authorList>
            <person name="Simoliunas E."/>
            <person name="Kaliniene L."/>
            <person name="Stasilo M."/>
            <person name="Meskys R."/>
        </authorList>
    </citation>
    <scope>NUCLEOTIDE SEQUENCE [LARGE SCALE GENOMIC DNA]</scope>
</reference>
<organism evidence="12 13">
    <name type="scientific">Arthrobacter phage vB_ArtM-ArV1</name>
    <dbReference type="NCBI Taxonomy" id="1566993"/>
    <lineage>
        <taxon>Viruses</taxon>
        <taxon>Duplodnaviria</taxon>
        <taxon>Heunggongvirae</taxon>
        <taxon>Uroviricota</taxon>
        <taxon>Caudoviricetes</taxon>
        <taxon>Klausavirus</taxon>
        <taxon>Klausavirus ArV1</taxon>
    </lineage>
</organism>
<protein>
    <submittedName>
        <fullName evidence="12">DNA polymerase III subunit beta</fullName>
    </submittedName>
</protein>
<keyword evidence="5" id="KW-0548">Nucleotidyltransferase</keyword>
<evidence type="ECO:0000313" key="13">
    <source>
        <dbReference type="Proteomes" id="UP000031071"/>
    </source>
</evidence>
<dbReference type="Pfam" id="PF02767">
    <property type="entry name" value="DNA_pol3_beta_2"/>
    <property type="match status" value="1"/>
</dbReference>
<dbReference type="KEGG" id="vg:23680934"/>
<feature type="domain" description="DNA polymerase III beta sliding clamp C-terminal" evidence="11">
    <location>
        <begin position="243"/>
        <end position="367"/>
    </location>
</feature>
<dbReference type="InterPro" id="IPR022637">
    <property type="entry name" value="DNA_polIII_beta_cen"/>
</dbReference>
<dbReference type="GO" id="GO:0008408">
    <property type="term" value="F:3'-5' exonuclease activity"/>
    <property type="evidence" value="ECO:0007669"/>
    <property type="project" value="InterPro"/>
</dbReference>
<dbReference type="RefSeq" id="YP_009126125.1">
    <property type="nucleotide sequence ID" value="NC_026606.1"/>
</dbReference>
<dbReference type="NCBIfam" id="TIGR00663">
    <property type="entry name" value="dnan"/>
    <property type="match status" value="1"/>
</dbReference>
<dbReference type="PANTHER" id="PTHR30478">
    <property type="entry name" value="DNA POLYMERASE III SUBUNIT BETA"/>
    <property type="match status" value="1"/>
</dbReference>
<keyword evidence="3" id="KW-0963">Cytoplasm</keyword>
<dbReference type="Gene3D" id="3.10.150.10">
    <property type="entry name" value="DNA Polymerase III, subunit A, domain 2"/>
    <property type="match status" value="3"/>
</dbReference>